<proteinExistence type="predicted"/>
<sequence length="324" mass="35470">MPSQLPRLPGRANNLLTTGGPGSTNCSSSTPHQLSFVSPSSSRSLSFQSNSTSRATNLQTFFKQPRSQIANMSTTIMPATGGHNEACCNIPPVVASGYTPKGSYEQLGGLKTYVTGPAEATKGLVMIYDAFAYVEQTLQGADILAASDARKYKVFMPDWFKGDPISAELFPPDTEEKQHKPEHRPHTVAAALPDYVKALRKANPHIQELGIVGFCWGGKVVSLVTSAETNPFTIAAVAHPAMVDPSEADKISVPYILLASQEEPVDTVKEFQDNLRVSNHVEMFSDQVHGWMAARGDLSNPRVREQYIRGYRTILQFFREHWGS</sequence>
<feature type="compositionally biased region" description="Polar residues" evidence="1">
    <location>
        <begin position="23"/>
        <end position="33"/>
    </location>
</feature>
<comment type="caution">
    <text evidence="3">The sequence shown here is derived from an EMBL/GenBank/DDBJ whole genome shotgun (WGS) entry which is preliminary data.</text>
</comment>
<feature type="compositionally biased region" description="Low complexity" evidence="1">
    <location>
        <begin position="35"/>
        <end position="49"/>
    </location>
</feature>
<keyword evidence="3" id="KW-0378">Hydrolase</keyword>
<dbReference type="InterPro" id="IPR002925">
    <property type="entry name" value="Dienelactn_hydro"/>
</dbReference>
<evidence type="ECO:0000313" key="3">
    <source>
        <dbReference type="EMBL" id="KAK3318923.1"/>
    </source>
</evidence>
<gene>
    <name evidence="3" type="ORF">B0H66DRAFT_623156</name>
</gene>
<evidence type="ECO:0000259" key="2">
    <source>
        <dbReference type="Pfam" id="PF01738"/>
    </source>
</evidence>
<organism evidence="3 4">
    <name type="scientific">Apodospora peruviana</name>
    <dbReference type="NCBI Taxonomy" id="516989"/>
    <lineage>
        <taxon>Eukaryota</taxon>
        <taxon>Fungi</taxon>
        <taxon>Dikarya</taxon>
        <taxon>Ascomycota</taxon>
        <taxon>Pezizomycotina</taxon>
        <taxon>Sordariomycetes</taxon>
        <taxon>Sordariomycetidae</taxon>
        <taxon>Sordariales</taxon>
        <taxon>Lasiosphaeriaceae</taxon>
        <taxon>Apodospora</taxon>
    </lineage>
</organism>
<accession>A0AAE0I5H1</accession>
<dbReference type="PANTHER" id="PTHR47668">
    <property type="entry name" value="DIENELACTONE HYDROLASE FAMILY PROTEIN (AFU_ORTHOLOGUE AFUA_6G01940)"/>
    <property type="match status" value="1"/>
</dbReference>
<dbReference type="PANTHER" id="PTHR47668:SF1">
    <property type="entry name" value="DIENELACTONE HYDROLASE DOMAIN-CONTAINING PROTEIN-RELATED"/>
    <property type="match status" value="1"/>
</dbReference>
<feature type="region of interest" description="Disordered" evidence="1">
    <location>
        <begin position="1"/>
        <end position="49"/>
    </location>
</feature>
<dbReference type="EMBL" id="JAUEDM010000004">
    <property type="protein sequence ID" value="KAK3318923.1"/>
    <property type="molecule type" value="Genomic_DNA"/>
</dbReference>
<dbReference type="SUPFAM" id="SSF53474">
    <property type="entry name" value="alpha/beta-Hydrolases"/>
    <property type="match status" value="1"/>
</dbReference>
<dbReference type="GO" id="GO:0016787">
    <property type="term" value="F:hydrolase activity"/>
    <property type="evidence" value="ECO:0007669"/>
    <property type="project" value="UniProtKB-KW"/>
</dbReference>
<keyword evidence="4" id="KW-1185">Reference proteome</keyword>
<dbReference type="Proteomes" id="UP001283341">
    <property type="component" value="Unassembled WGS sequence"/>
</dbReference>
<reference evidence="3" key="2">
    <citation type="submission" date="2023-06" db="EMBL/GenBank/DDBJ databases">
        <authorList>
            <consortium name="Lawrence Berkeley National Laboratory"/>
            <person name="Haridas S."/>
            <person name="Hensen N."/>
            <person name="Bonometti L."/>
            <person name="Westerberg I."/>
            <person name="Brannstrom I.O."/>
            <person name="Guillou S."/>
            <person name="Cros-Aarteil S."/>
            <person name="Calhoun S."/>
            <person name="Kuo A."/>
            <person name="Mondo S."/>
            <person name="Pangilinan J."/>
            <person name="Riley R."/>
            <person name="Labutti K."/>
            <person name="Andreopoulos B."/>
            <person name="Lipzen A."/>
            <person name="Chen C."/>
            <person name="Yanf M."/>
            <person name="Daum C."/>
            <person name="Ng V."/>
            <person name="Clum A."/>
            <person name="Steindorff A."/>
            <person name="Ohm R."/>
            <person name="Martin F."/>
            <person name="Silar P."/>
            <person name="Natvig D."/>
            <person name="Lalanne C."/>
            <person name="Gautier V."/>
            <person name="Ament-Velasquez S.L."/>
            <person name="Kruys A."/>
            <person name="Hutchinson M.I."/>
            <person name="Powell A.J."/>
            <person name="Barry K."/>
            <person name="Miller A.N."/>
            <person name="Grigoriev I.V."/>
            <person name="Debuchy R."/>
            <person name="Gladieux P."/>
            <person name="Thoren M.H."/>
            <person name="Johannesson H."/>
        </authorList>
    </citation>
    <scope>NUCLEOTIDE SEQUENCE</scope>
    <source>
        <strain evidence="3">CBS 118394</strain>
    </source>
</reference>
<dbReference type="InterPro" id="IPR029058">
    <property type="entry name" value="AB_hydrolase_fold"/>
</dbReference>
<evidence type="ECO:0000313" key="4">
    <source>
        <dbReference type="Proteomes" id="UP001283341"/>
    </source>
</evidence>
<feature type="domain" description="Dienelactone hydrolase" evidence="2">
    <location>
        <begin position="111"/>
        <end position="321"/>
    </location>
</feature>
<protein>
    <submittedName>
        <fullName evidence="3">Alpha/Beta hydrolase protein</fullName>
    </submittedName>
</protein>
<name>A0AAE0I5H1_9PEZI</name>
<reference evidence="3" key="1">
    <citation type="journal article" date="2023" name="Mol. Phylogenet. Evol.">
        <title>Genome-scale phylogeny and comparative genomics of the fungal order Sordariales.</title>
        <authorList>
            <person name="Hensen N."/>
            <person name="Bonometti L."/>
            <person name="Westerberg I."/>
            <person name="Brannstrom I.O."/>
            <person name="Guillou S."/>
            <person name="Cros-Aarteil S."/>
            <person name="Calhoun S."/>
            <person name="Haridas S."/>
            <person name="Kuo A."/>
            <person name="Mondo S."/>
            <person name="Pangilinan J."/>
            <person name="Riley R."/>
            <person name="LaButti K."/>
            <person name="Andreopoulos B."/>
            <person name="Lipzen A."/>
            <person name="Chen C."/>
            <person name="Yan M."/>
            <person name="Daum C."/>
            <person name="Ng V."/>
            <person name="Clum A."/>
            <person name="Steindorff A."/>
            <person name="Ohm R.A."/>
            <person name="Martin F."/>
            <person name="Silar P."/>
            <person name="Natvig D.O."/>
            <person name="Lalanne C."/>
            <person name="Gautier V."/>
            <person name="Ament-Velasquez S.L."/>
            <person name="Kruys A."/>
            <person name="Hutchinson M.I."/>
            <person name="Powell A.J."/>
            <person name="Barry K."/>
            <person name="Miller A.N."/>
            <person name="Grigoriev I.V."/>
            <person name="Debuchy R."/>
            <person name="Gladieux P."/>
            <person name="Hiltunen Thoren M."/>
            <person name="Johannesson H."/>
        </authorList>
    </citation>
    <scope>NUCLEOTIDE SEQUENCE</scope>
    <source>
        <strain evidence="3">CBS 118394</strain>
    </source>
</reference>
<evidence type="ECO:0000256" key="1">
    <source>
        <dbReference type="SAM" id="MobiDB-lite"/>
    </source>
</evidence>
<dbReference type="Gene3D" id="3.40.50.1820">
    <property type="entry name" value="alpha/beta hydrolase"/>
    <property type="match status" value="1"/>
</dbReference>
<dbReference type="AlphaFoldDB" id="A0AAE0I5H1"/>
<dbReference type="Pfam" id="PF01738">
    <property type="entry name" value="DLH"/>
    <property type="match status" value="1"/>
</dbReference>